<keyword evidence="8" id="KW-1185">Reference proteome</keyword>
<feature type="transmembrane region" description="Helical" evidence="6">
    <location>
        <begin position="64"/>
        <end position="82"/>
    </location>
</feature>
<protein>
    <submittedName>
        <fullName evidence="7">Uncharacterized protein</fullName>
    </submittedName>
</protein>
<keyword evidence="6" id="KW-1133">Transmembrane helix</keyword>
<gene>
    <name evidence="7" type="ORF">HanXRQr2_Chr01g0022441</name>
</gene>
<evidence type="ECO:0000256" key="5">
    <source>
        <dbReference type="ARBA" id="ARBA00023242"/>
    </source>
</evidence>
<dbReference type="GO" id="GO:0005634">
    <property type="term" value="C:nucleus"/>
    <property type="evidence" value="ECO:0007669"/>
    <property type="project" value="UniProtKB-SubCell"/>
</dbReference>
<keyword evidence="6" id="KW-0812">Transmembrane</keyword>
<accession>A0A9K3JUP1</accession>
<dbReference type="InterPro" id="IPR044961">
    <property type="entry name" value="MS5/SDI1"/>
</dbReference>
<organism evidence="7 8">
    <name type="scientific">Helianthus annuus</name>
    <name type="common">Common sunflower</name>
    <dbReference type="NCBI Taxonomy" id="4232"/>
    <lineage>
        <taxon>Eukaryota</taxon>
        <taxon>Viridiplantae</taxon>
        <taxon>Streptophyta</taxon>
        <taxon>Embryophyta</taxon>
        <taxon>Tracheophyta</taxon>
        <taxon>Spermatophyta</taxon>
        <taxon>Magnoliopsida</taxon>
        <taxon>eudicotyledons</taxon>
        <taxon>Gunneridae</taxon>
        <taxon>Pentapetalae</taxon>
        <taxon>asterids</taxon>
        <taxon>campanulids</taxon>
        <taxon>Asterales</taxon>
        <taxon>Asteraceae</taxon>
        <taxon>Asteroideae</taxon>
        <taxon>Heliantheae alliance</taxon>
        <taxon>Heliantheae</taxon>
        <taxon>Helianthus</taxon>
    </lineage>
</organism>
<evidence type="ECO:0000256" key="6">
    <source>
        <dbReference type="SAM" id="Phobius"/>
    </source>
</evidence>
<dbReference type="PANTHER" id="PTHR36326">
    <property type="entry name" value="PROTEIN POLLENLESS 3-LIKE 2"/>
    <property type="match status" value="1"/>
</dbReference>
<keyword evidence="3" id="KW-0802">TPR repeat</keyword>
<dbReference type="Gramene" id="mRNA:HanXRQr2_Chr01g0022441">
    <property type="protein sequence ID" value="CDS:HanXRQr2_Chr01g0022441.1"/>
    <property type="gene ID" value="HanXRQr2_Chr01g0022441"/>
</dbReference>
<proteinExistence type="predicted"/>
<name>A0A9K3JUP1_HELAN</name>
<evidence type="ECO:0000313" key="8">
    <source>
        <dbReference type="Proteomes" id="UP000215914"/>
    </source>
</evidence>
<comment type="subcellular location">
    <subcellularLocation>
        <location evidence="1">Nucleus</location>
    </subcellularLocation>
</comment>
<reference evidence="7" key="1">
    <citation type="journal article" date="2017" name="Nature">
        <title>The sunflower genome provides insights into oil metabolism, flowering and Asterid evolution.</title>
        <authorList>
            <person name="Badouin H."/>
            <person name="Gouzy J."/>
            <person name="Grassa C.J."/>
            <person name="Murat F."/>
            <person name="Staton S.E."/>
            <person name="Cottret L."/>
            <person name="Lelandais-Briere C."/>
            <person name="Owens G.L."/>
            <person name="Carrere S."/>
            <person name="Mayjonade B."/>
            <person name="Legrand L."/>
            <person name="Gill N."/>
            <person name="Kane N.C."/>
            <person name="Bowers J.E."/>
            <person name="Hubner S."/>
            <person name="Bellec A."/>
            <person name="Berard A."/>
            <person name="Berges H."/>
            <person name="Blanchet N."/>
            <person name="Boniface M.C."/>
            <person name="Brunel D."/>
            <person name="Catrice O."/>
            <person name="Chaidir N."/>
            <person name="Claudel C."/>
            <person name="Donnadieu C."/>
            <person name="Faraut T."/>
            <person name="Fievet G."/>
            <person name="Helmstetter N."/>
            <person name="King M."/>
            <person name="Knapp S.J."/>
            <person name="Lai Z."/>
            <person name="Le Paslier M.C."/>
            <person name="Lippi Y."/>
            <person name="Lorenzon L."/>
            <person name="Mandel J.R."/>
            <person name="Marage G."/>
            <person name="Marchand G."/>
            <person name="Marquand E."/>
            <person name="Bret-Mestries E."/>
            <person name="Morien E."/>
            <person name="Nambeesan S."/>
            <person name="Nguyen T."/>
            <person name="Pegot-Espagnet P."/>
            <person name="Pouilly N."/>
            <person name="Raftis F."/>
            <person name="Sallet E."/>
            <person name="Schiex T."/>
            <person name="Thomas J."/>
            <person name="Vandecasteele C."/>
            <person name="Vares D."/>
            <person name="Vear F."/>
            <person name="Vautrin S."/>
            <person name="Crespi M."/>
            <person name="Mangin B."/>
            <person name="Burke J.M."/>
            <person name="Salse J."/>
            <person name="Munos S."/>
            <person name="Vincourt P."/>
            <person name="Rieseberg L.H."/>
            <person name="Langlade N.B."/>
        </authorList>
    </citation>
    <scope>NUCLEOTIDE SEQUENCE</scope>
    <source>
        <tissue evidence="7">Leaves</tissue>
    </source>
</reference>
<keyword evidence="6" id="KW-0472">Membrane</keyword>
<evidence type="ECO:0000256" key="1">
    <source>
        <dbReference type="ARBA" id="ARBA00004123"/>
    </source>
</evidence>
<comment type="caution">
    <text evidence="7">The sequence shown here is derived from an EMBL/GenBank/DDBJ whole genome shotgun (WGS) entry which is preliminary data.</text>
</comment>
<dbReference type="EMBL" id="MNCJ02000316">
    <property type="protein sequence ID" value="KAF5822088.1"/>
    <property type="molecule type" value="Genomic_DNA"/>
</dbReference>
<evidence type="ECO:0000256" key="2">
    <source>
        <dbReference type="ARBA" id="ARBA00022737"/>
    </source>
</evidence>
<sequence>MRLWCGRLDSQIRLLWHKLFMIQQGTAFNGKRTKTTRSQGKQLQVSAEQEATWLMVRTNNNHGGFCNGYGILILKYVLIYIFF</sequence>
<dbReference type="Proteomes" id="UP000215914">
    <property type="component" value="Unassembled WGS sequence"/>
</dbReference>
<keyword evidence="4" id="KW-0175">Coiled coil</keyword>
<evidence type="ECO:0000256" key="4">
    <source>
        <dbReference type="ARBA" id="ARBA00023054"/>
    </source>
</evidence>
<keyword evidence="2" id="KW-0677">Repeat</keyword>
<evidence type="ECO:0000313" key="7">
    <source>
        <dbReference type="EMBL" id="KAF5822088.1"/>
    </source>
</evidence>
<dbReference type="AlphaFoldDB" id="A0A9K3JUP1"/>
<dbReference type="PANTHER" id="PTHR36326:SF7">
    <property type="entry name" value="PROTEIN POLLENLESS 3-LIKE 2"/>
    <property type="match status" value="1"/>
</dbReference>
<evidence type="ECO:0000256" key="3">
    <source>
        <dbReference type="ARBA" id="ARBA00022803"/>
    </source>
</evidence>
<keyword evidence="5" id="KW-0539">Nucleus</keyword>
<reference evidence="7" key="2">
    <citation type="submission" date="2020-06" db="EMBL/GenBank/DDBJ databases">
        <title>Helianthus annuus Genome sequencing and assembly Release 2.</title>
        <authorList>
            <person name="Gouzy J."/>
            <person name="Langlade N."/>
            <person name="Munos S."/>
        </authorList>
    </citation>
    <scope>NUCLEOTIDE SEQUENCE</scope>
    <source>
        <tissue evidence="7">Leaves</tissue>
    </source>
</reference>